<evidence type="ECO:0000313" key="1">
    <source>
        <dbReference type="EMBL" id="MFD1001069.1"/>
    </source>
</evidence>
<dbReference type="EMBL" id="JBHTKA010000007">
    <property type="protein sequence ID" value="MFD1001069.1"/>
    <property type="molecule type" value="Genomic_DNA"/>
</dbReference>
<evidence type="ECO:0000313" key="2">
    <source>
        <dbReference type="Proteomes" id="UP001597112"/>
    </source>
</evidence>
<accession>A0ABW3K4K6</accession>
<sequence length="183" mass="21028">MKTLIVYYSYTNNNEALANVIREKLKCDILKIEEVKKRNGFTIALDLLFNRTPKIKASSSDVALYNQYVFIAPIWAGKIASPMRSFFIRDRFYISNYSFITLCGGQPGQKEKLVTSLTRLLGHEPGIVQELQINDLLPEDKRNTVKYTSGYRVQPGDMQKFNPAIDDFLNSVEALYELKRMTL</sequence>
<keyword evidence="2" id="KW-1185">Reference proteome</keyword>
<name>A0ABW3K4K6_9BACT</name>
<protein>
    <submittedName>
        <fullName evidence="1">Flavodoxin family protein</fullName>
    </submittedName>
</protein>
<dbReference type="SUPFAM" id="SSF52218">
    <property type="entry name" value="Flavoproteins"/>
    <property type="match status" value="1"/>
</dbReference>
<reference evidence="2" key="1">
    <citation type="journal article" date="2019" name="Int. J. Syst. Evol. Microbiol.">
        <title>The Global Catalogue of Microorganisms (GCM) 10K type strain sequencing project: providing services to taxonomists for standard genome sequencing and annotation.</title>
        <authorList>
            <consortium name="The Broad Institute Genomics Platform"/>
            <consortium name="The Broad Institute Genome Sequencing Center for Infectious Disease"/>
            <person name="Wu L."/>
            <person name="Ma J."/>
        </authorList>
    </citation>
    <scope>NUCLEOTIDE SEQUENCE [LARGE SCALE GENOMIC DNA]</scope>
    <source>
        <strain evidence="2">CCUG 58938</strain>
    </source>
</reference>
<comment type="caution">
    <text evidence="1">The sequence shown here is derived from an EMBL/GenBank/DDBJ whole genome shotgun (WGS) entry which is preliminary data.</text>
</comment>
<dbReference type="PANTHER" id="PTHR39201:SF1">
    <property type="entry name" value="FLAVODOXIN-LIKE DOMAIN-CONTAINING PROTEIN"/>
    <property type="match status" value="1"/>
</dbReference>
<gene>
    <name evidence="1" type="ORF">ACFQ21_17210</name>
</gene>
<dbReference type="Gene3D" id="3.40.50.360">
    <property type="match status" value="1"/>
</dbReference>
<dbReference type="InterPro" id="IPR029039">
    <property type="entry name" value="Flavoprotein-like_sf"/>
</dbReference>
<dbReference type="RefSeq" id="WP_377580520.1">
    <property type="nucleotide sequence ID" value="NZ_JBHTKA010000007.1"/>
</dbReference>
<dbReference type="Proteomes" id="UP001597112">
    <property type="component" value="Unassembled WGS sequence"/>
</dbReference>
<dbReference type="PANTHER" id="PTHR39201">
    <property type="entry name" value="EXPORTED PROTEIN-RELATED"/>
    <property type="match status" value="1"/>
</dbReference>
<proteinExistence type="predicted"/>
<organism evidence="1 2">
    <name type="scientific">Ohtaekwangia kribbensis</name>
    <dbReference type="NCBI Taxonomy" id="688913"/>
    <lineage>
        <taxon>Bacteria</taxon>
        <taxon>Pseudomonadati</taxon>
        <taxon>Bacteroidota</taxon>
        <taxon>Cytophagia</taxon>
        <taxon>Cytophagales</taxon>
        <taxon>Fulvivirgaceae</taxon>
        <taxon>Ohtaekwangia</taxon>
    </lineage>
</organism>